<dbReference type="RefSeq" id="XP_022293592.1">
    <property type="nucleotide sequence ID" value="XM_022437884.1"/>
</dbReference>
<keyword evidence="2" id="KW-1185">Reference proteome</keyword>
<accession>A0A8B8AQZ4</accession>
<dbReference type="RefSeq" id="XP_022293594.1">
    <property type="nucleotide sequence ID" value="XM_022437886.1"/>
</dbReference>
<sequence>MSCCKLRKREVKSPSFKMESDKESDIKEHDDETTSSDDEIARKDDETTRKDDETTRSDDETTRSDDETTDRHQEMKQVGTLYINGRPCRNLKMTSFFNLPSELEWSKEEGSVWNEEEINLKDCENEAGPDRLPDLRRYTITVEPKVSNPAPPPPPPPPSNT</sequence>
<dbReference type="Proteomes" id="UP000694844">
    <property type="component" value="Chromosome 7"/>
</dbReference>
<dbReference type="AlphaFoldDB" id="A0A8B8AQZ4"/>
<dbReference type="RefSeq" id="XP_022293593.1">
    <property type="nucleotide sequence ID" value="XM_022437885.1"/>
</dbReference>
<feature type="compositionally biased region" description="Basic and acidic residues" evidence="1">
    <location>
        <begin position="39"/>
        <end position="75"/>
    </location>
</feature>
<dbReference type="RefSeq" id="XP_022293590.1">
    <property type="nucleotide sequence ID" value="XM_022437882.1"/>
</dbReference>
<reference evidence="3 4" key="1">
    <citation type="submission" date="2025-04" db="UniProtKB">
        <authorList>
            <consortium name="RefSeq"/>
        </authorList>
    </citation>
    <scope>IDENTIFICATION</scope>
    <source>
        <tissue evidence="3 4">Whole sample</tissue>
    </source>
</reference>
<proteinExistence type="predicted"/>
<evidence type="ECO:0000313" key="6">
    <source>
        <dbReference type="RefSeq" id="XP_022293593.1"/>
    </source>
</evidence>
<organism evidence="2 3">
    <name type="scientific">Crassostrea virginica</name>
    <name type="common">Eastern oyster</name>
    <dbReference type="NCBI Taxonomy" id="6565"/>
    <lineage>
        <taxon>Eukaryota</taxon>
        <taxon>Metazoa</taxon>
        <taxon>Spiralia</taxon>
        <taxon>Lophotrochozoa</taxon>
        <taxon>Mollusca</taxon>
        <taxon>Bivalvia</taxon>
        <taxon>Autobranchia</taxon>
        <taxon>Pteriomorphia</taxon>
        <taxon>Ostreida</taxon>
        <taxon>Ostreoidea</taxon>
        <taxon>Ostreidae</taxon>
        <taxon>Crassostrea</taxon>
    </lineage>
</organism>
<evidence type="ECO:0000313" key="3">
    <source>
        <dbReference type="RefSeq" id="XP_022293590.1"/>
    </source>
</evidence>
<evidence type="ECO:0000313" key="5">
    <source>
        <dbReference type="RefSeq" id="XP_022293592.1"/>
    </source>
</evidence>
<feature type="region of interest" description="Disordered" evidence="1">
    <location>
        <begin position="142"/>
        <end position="161"/>
    </location>
</feature>
<dbReference type="GeneID" id="111104116"/>
<feature type="compositionally biased region" description="Basic residues" evidence="1">
    <location>
        <begin position="1"/>
        <end position="10"/>
    </location>
</feature>
<evidence type="ECO:0000313" key="2">
    <source>
        <dbReference type="Proteomes" id="UP000694844"/>
    </source>
</evidence>
<protein>
    <submittedName>
        <fullName evidence="3 4">Uncharacterized protein LOC111104116 isoform X1</fullName>
    </submittedName>
</protein>
<dbReference type="KEGG" id="cvn:111104116"/>
<feature type="compositionally biased region" description="Basic and acidic residues" evidence="1">
    <location>
        <begin position="18"/>
        <end position="32"/>
    </location>
</feature>
<evidence type="ECO:0000313" key="4">
    <source>
        <dbReference type="RefSeq" id="XP_022293591.1"/>
    </source>
</evidence>
<feature type="compositionally biased region" description="Pro residues" evidence="1">
    <location>
        <begin position="149"/>
        <end position="161"/>
    </location>
</feature>
<feature type="region of interest" description="Disordered" evidence="1">
    <location>
        <begin position="1"/>
        <end position="78"/>
    </location>
</feature>
<evidence type="ECO:0000313" key="7">
    <source>
        <dbReference type="RefSeq" id="XP_022293594.1"/>
    </source>
</evidence>
<dbReference type="RefSeq" id="XP_022293591.1">
    <property type="nucleotide sequence ID" value="XM_022437883.1"/>
</dbReference>
<name>A0A8B8AQZ4_CRAVI</name>
<evidence type="ECO:0000256" key="1">
    <source>
        <dbReference type="SAM" id="MobiDB-lite"/>
    </source>
</evidence>
<gene>
    <name evidence="3 4 5 6 7" type="primary">LOC111104116</name>
</gene>